<sequence>MGETNIGTNAKNSGETAESGVESAKCSTREKANTTTTRGKTGASKGHTSSSETKDDPDTDTEMEGSEQPPLNIRDTEMSDADAEVEPSPPQQKNNEPMYRIDYNFDSLAELYSYWSELHMMSEKATTHTIPTKAAMSKVISVGGLPLSLRLNLPGE</sequence>
<dbReference type="EMBL" id="KQ248816">
    <property type="protein sequence ID" value="KNC71436.1"/>
    <property type="molecule type" value="Genomic_DNA"/>
</dbReference>
<feature type="compositionally biased region" description="Acidic residues" evidence="1">
    <location>
        <begin position="55"/>
        <end position="65"/>
    </location>
</feature>
<accession>A0A0L0F496</accession>
<organism evidence="2 3">
    <name type="scientific">Sphaeroforma arctica JP610</name>
    <dbReference type="NCBI Taxonomy" id="667725"/>
    <lineage>
        <taxon>Eukaryota</taxon>
        <taxon>Ichthyosporea</taxon>
        <taxon>Ichthyophonida</taxon>
        <taxon>Sphaeroforma</taxon>
    </lineage>
</organism>
<dbReference type="RefSeq" id="XP_014145338.1">
    <property type="nucleotide sequence ID" value="XM_014289863.1"/>
</dbReference>
<dbReference type="AlphaFoldDB" id="A0A0L0F496"/>
<dbReference type="Proteomes" id="UP000054560">
    <property type="component" value="Unassembled WGS sequence"/>
</dbReference>
<dbReference type="GeneID" id="25916528"/>
<evidence type="ECO:0000256" key="1">
    <source>
        <dbReference type="SAM" id="MobiDB-lite"/>
    </source>
</evidence>
<reference evidence="2 3" key="1">
    <citation type="submission" date="2011-02" db="EMBL/GenBank/DDBJ databases">
        <title>The Genome Sequence of Sphaeroforma arctica JP610.</title>
        <authorList>
            <consortium name="The Broad Institute Genome Sequencing Platform"/>
            <person name="Russ C."/>
            <person name="Cuomo C."/>
            <person name="Young S.K."/>
            <person name="Zeng Q."/>
            <person name="Gargeya S."/>
            <person name="Alvarado L."/>
            <person name="Berlin A."/>
            <person name="Chapman S.B."/>
            <person name="Chen Z."/>
            <person name="Freedman E."/>
            <person name="Gellesch M."/>
            <person name="Goldberg J."/>
            <person name="Griggs A."/>
            <person name="Gujja S."/>
            <person name="Heilman E."/>
            <person name="Heiman D."/>
            <person name="Howarth C."/>
            <person name="Mehta T."/>
            <person name="Neiman D."/>
            <person name="Pearson M."/>
            <person name="Roberts A."/>
            <person name="Saif S."/>
            <person name="Shea T."/>
            <person name="Shenoy N."/>
            <person name="Sisk P."/>
            <person name="Stolte C."/>
            <person name="Sykes S."/>
            <person name="White J."/>
            <person name="Yandava C."/>
            <person name="Burger G."/>
            <person name="Gray M.W."/>
            <person name="Holland P.W.H."/>
            <person name="King N."/>
            <person name="Lang F.B.F."/>
            <person name="Roger A.J."/>
            <person name="Ruiz-Trillo I."/>
            <person name="Haas B."/>
            <person name="Nusbaum C."/>
            <person name="Birren B."/>
        </authorList>
    </citation>
    <scope>NUCLEOTIDE SEQUENCE [LARGE SCALE GENOMIC DNA]</scope>
    <source>
        <strain evidence="2 3">JP610</strain>
    </source>
</reference>
<gene>
    <name evidence="2" type="ORF">SARC_16024</name>
</gene>
<name>A0A0L0F496_9EUKA</name>
<evidence type="ECO:0000313" key="2">
    <source>
        <dbReference type="EMBL" id="KNC71436.1"/>
    </source>
</evidence>
<keyword evidence="3" id="KW-1185">Reference proteome</keyword>
<evidence type="ECO:0000313" key="3">
    <source>
        <dbReference type="Proteomes" id="UP000054560"/>
    </source>
</evidence>
<protein>
    <submittedName>
        <fullName evidence="2">Uncharacterized protein</fullName>
    </submittedName>
</protein>
<feature type="region of interest" description="Disordered" evidence="1">
    <location>
        <begin position="1"/>
        <end position="99"/>
    </location>
</feature>
<feature type="compositionally biased region" description="Polar residues" evidence="1">
    <location>
        <begin position="1"/>
        <end position="16"/>
    </location>
</feature>
<proteinExistence type="predicted"/>